<gene>
    <name evidence="2" type="primary">metXA</name>
    <name evidence="5" type="ORF">FHS56_000959</name>
</gene>
<comment type="caution">
    <text evidence="2">Lacks conserved residue(s) required for the propagation of feature annotation.</text>
</comment>
<dbReference type="InterPro" id="IPR029058">
    <property type="entry name" value="AB_hydrolase_fold"/>
</dbReference>
<comment type="caution">
    <text evidence="5">The sequence shown here is derived from an EMBL/GenBank/DDBJ whole genome shotgun (WGS) entry which is preliminary data.</text>
</comment>
<dbReference type="InterPro" id="IPR000073">
    <property type="entry name" value="AB_hydrolase_1"/>
</dbReference>
<dbReference type="NCBIfam" id="TIGR01392">
    <property type="entry name" value="homoserO_Ac_trn"/>
    <property type="match status" value="1"/>
</dbReference>
<keyword evidence="1 2" id="KW-0808">Transferase</keyword>
<evidence type="ECO:0000256" key="2">
    <source>
        <dbReference type="HAMAP-Rule" id="MF_00296"/>
    </source>
</evidence>
<dbReference type="SUPFAM" id="SSF53474">
    <property type="entry name" value="alpha/beta-Hydrolases"/>
    <property type="match status" value="1"/>
</dbReference>
<sequence>MLKTFQYQAPFITEGGDTLEGLTVAYRTYGQLNASADNVVWVCHALTGSADVDRWWAGLFGKGRLLDPERQFIVCANMLGSCYGSTNPLSPNPSTGIPYYYDFPVLTNRDIMRGFELLRRHLGIRRIRCLIGGSMGGQQALEWLIEVPHLFDSAYLIACNARHSAWGIAFNEAQRMAIESDSSWGQRTPDAGLKGMEAARACAMLSYRHYQTYALTQSEAEEYSPTGNFRAASYQRHQGKKLRERFHAFSYWWLSKAMDSHDVGRGRGGVEAALERIRAQVLVLGISTDILFPLAEQQLLAKYIPHAHLRILHSVYGHDAFLIETDAVERFYFDCFAQTESCLFPVS</sequence>
<dbReference type="EC" id="2.3.1.31" evidence="2"/>
<evidence type="ECO:0000313" key="5">
    <source>
        <dbReference type="EMBL" id="NIK73473.1"/>
    </source>
</evidence>
<accession>A0A846MPJ0</accession>
<dbReference type="GO" id="GO:0005737">
    <property type="term" value="C:cytoplasm"/>
    <property type="evidence" value="ECO:0007669"/>
    <property type="project" value="UniProtKB-SubCell"/>
</dbReference>
<dbReference type="GO" id="GO:0009092">
    <property type="term" value="P:homoserine metabolic process"/>
    <property type="evidence" value="ECO:0007669"/>
    <property type="project" value="TreeGrafter"/>
</dbReference>
<dbReference type="AlphaFoldDB" id="A0A846MPJ0"/>
<dbReference type="UniPathway" id="UPA00051">
    <property type="reaction ID" value="UER00074"/>
</dbReference>
<comment type="catalytic activity">
    <reaction evidence="2">
        <text>L-homoserine + acetyl-CoA = O-acetyl-L-homoserine + CoA</text>
        <dbReference type="Rhea" id="RHEA:13701"/>
        <dbReference type="ChEBI" id="CHEBI:57287"/>
        <dbReference type="ChEBI" id="CHEBI:57288"/>
        <dbReference type="ChEBI" id="CHEBI:57476"/>
        <dbReference type="ChEBI" id="CHEBI:57716"/>
        <dbReference type="EC" id="2.3.1.31"/>
    </reaction>
</comment>
<feature type="binding site" evidence="2">
    <location>
        <position position="319"/>
    </location>
    <ligand>
        <name>substrate</name>
    </ligand>
</feature>
<protein>
    <recommendedName>
        <fullName evidence="2">Homoserine O-acetyltransferase</fullName>
        <shortName evidence="2">HAT</shortName>
        <ecNumber evidence="2">2.3.1.31</ecNumber>
    </recommendedName>
    <alternativeName>
        <fullName evidence="2">Homoserine transacetylase</fullName>
        <shortName evidence="2">HTA</shortName>
    </alternativeName>
</protein>
<dbReference type="Gene3D" id="3.40.50.1820">
    <property type="entry name" value="alpha/beta hydrolase"/>
    <property type="match status" value="1"/>
</dbReference>
<proteinExistence type="inferred from homology"/>
<reference evidence="5 6" key="1">
    <citation type="submission" date="2020-03" db="EMBL/GenBank/DDBJ databases">
        <title>Genomic Encyclopedia of Type Strains, Phase IV (KMG-IV): sequencing the most valuable type-strain genomes for metagenomic binning, comparative biology and taxonomic classification.</title>
        <authorList>
            <person name="Goeker M."/>
        </authorList>
    </citation>
    <scope>NUCLEOTIDE SEQUENCE [LARGE SCALE GENOMIC DNA]</scope>
    <source>
        <strain evidence="5 6">DSM 5718</strain>
    </source>
</reference>
<evidence type="ECO:0000256" key="3">
    <source>
        <dbReference type="PIRSR" id="PIRSR000443-1"/>
    </source>
</evidence>
<dbReference type="GO" id="GO:0009086">
    <property type="term" value="P:methionine biosynthetic process"/>
    <property type="evidence" value="ECO:0007669"/>
    <property type="project" value="UniProtKB-UniRule"/>
</dbReference>
<evidence type="ECO:0000259" key="4">
    <source>
        <dbReference type="Pfam" id="PF00561"/>
    </source>
</evidence>
<dbReference type="Proteomes" id="UP000537126">
    <property type="component" value="Unassembled WGS sequence"/>
</dbReference>
<comment type="subcellular location">
    <subcellularLocation>
        <location evidence="2">Cytoplasm</location>
    </subcellularLocation>
</comment>
<organism evidence="5 6">
    <name type="scientific">Thermonema lapsum</name>
    <dbReference type="NCBI Taxonomy" id="28195"/>
    <lineage>
        <taxon>Bacteria</taxon>
        <taxon>Pseudomonadati</taxon>
        <taxon>Bacteroidota</taxon>
        <taxon>Cytophagia</taxon>
        <taxon>Cytophagales</taxon>
        <taxon>Thermonemataceae</taxon>
        <taxon>Thermonema</taxon>
    </lineage>
</organism>
<feature type="active site" evidence="2 3">
    <location>
        <position position="318"/>
    </location>
</feature>
<dbReference type="PANTHER" id="PTHR32268">
    <property type="entry name" value="HOMOSERINE O-ACETYLTRANSFERASE"/>
    <property type="match status" value="1"/>
</dbReference>
<dbReference type="RefSeq" id="WP_166918705.1">
    <property type="nucleotide sequence ID" value="NZ_JAASRN010000001.1"/>
</dbReference>
<keyword evidence="6" id="KW-1185">Reference proteome</keyword>
<name>A0A846MPJ0_9BACT</name>
<keyword evidence="2" id="KW-0028">Amino-acid biosynthesis</keyword>
<dbReference type="PANTHER" id="PTHR32268:SF11">
    <property type="entry name" value="HOMOSERINE O-ACETYLTRANSFERASE"/>
    <property type="match status" value="1"/>
</dbReference>
<dbReference type="PIRSF" id="PIRSF000443">
    <property type="entry name" value="Homoser_Ac_trans"/>
    <property type="match status" value="1"/>
</dbReference>
<keyword evidence="2 5" id="KW-0012">Acyltransferase</keyword>
<feature type="active site" description="Nucleophile" evidence="2 3">
    <location>
        <position position="134"/>
    </location>
</feature>
<dbReference type="EMBL" id="JAASRN010000001">
    <property type="protein sequence ID" value="NIK73473.1"/>
    <property type="molecule type" value="Genomic_DNA"/>
</dbReference>
<keyword evidence="2" id="KW-0486">Methionine biosynthesis</keyword>
<feature type="binding site" evidence="2">
    <location>
        <position position="200"/>
    </location>
    <ligand>
        <name>substrate</name>
    </ligand>
</feature>
<comment type="pathway">
    <text evidence="2">Amino-acid biosynthesis; L-methionine biosynthesis via de novo pathway; O-acetyl-L-homoserine from L-homoserine: step 1/1.</text>
</comment>
<comment type="similarity">
    <text evidence="2">Belongs to the AB hydrolase superfamily. MetX family.</text>
</comment>
<keyword evidence="2" id="KW-0963">Cytoplasm</keyword>
<feature type="active site" evidence="2 3">
    <location>
        <position position="289"/>
    </location>
</feature>
<dbReference type="Pfam" id="PF00561">
    <property type="entry name" value="Abhydrolase_1"/>
    <property type="match status" value="1"/>
</dbReference>
<evidence type="ECO:0000313" key="6">
    <source>
        <dbReference type="Proteomes" id="UP000537126"/>
    </source>
</evidence>
<dbReference type="HAMAP" id="MF_00296">
    <property type="entry name" value="MetX_acyltransf"/>
    <property type="match status" value="1"/>
</dbReference>
<dbReference type="InterPro" id="IPR008220">
    <property type="entry name" value="HAT_MetX-like"/>
</dbReference>
<comment type="function">
    <text evidence="2">Transfers an acetyl group from acetyl-CoA to L-homoserine, forming acetyl-L-homoserine.</text>
</comment>
<dbReference type="GO" id="GO:0004414">
    <property type="term" value="F:homoserine O-acetyltransferase activity"/>
    <property type="evidence" value="ECO:0007669"/>
    <property type="project" value="UniProtKB-UniRule"/>
</dbReference>
<feature type="domain" description="AB hydrolase-1" evidence="4">
    <location>
        <begin position="39"/>
        <end position="322"/>
    </location>
</feature>
<comment type="subunit">
    <text evidence="2">Homodimer.</text>
</comment>
<evidence type="ECO:0000256" key="1">
    <source>
        <dbReference type="ARBA" id="ARBA00022679"/>
    </source>
</evidence>